<dbReference type="EMBL" id="FNAI01000002">
    <property type="protein sequence ID" value="SDD74506.1"/>
    <property type="molecule type" value="Genomic_DNA"/>
</dbReference>
<evidence type="ECO:0000313" key="1">
    <source>
        <dbReference type="EMBL" id="SDD74506.1"/>
    </source>
</evidence>
<dbReference type="STRING" id="1391627.SAMN05216464_102441"/>
<organism evidence="1 2">
    <name type="scientific">Mucilaginibacter pineti</name>
    <dbReference type="NCBI Taxonomy" id="1391627"/>
    <lineage>
        <taxon>Bacteria</taxon>
        <taxon>Pseudomonadati</taxon>
        <taxon>Bacteroidota</taxon>
        <taxon>Sphingobacteriia</taxon>
        <taxon>Sphingobacteriales</taxon>
        <taxon>Sphingobacteriaceae</taxon>
        <taxon>Mucilaginibacter</taxon>
    </lineage>
</organism>
<gene>
    <name evidence="1" type="ORF">SAMN05216464_102441</name>
</gene>
<protein>
    <submittedName>
        <fullName evidence="1">Uncharacterized protein</fullName>
    </submittedName>
</protein>
<keyword evidence="2" id="KW-1185">Reference proteome</keyword>
<sequence>MGSQVIGSTNAGINKTNLALRKYKTKATRTPNIINAIKTLFNVVSLLVNSAKLNSDCFFIIQKLFSYKSGHKNILKDYTLV</sequence>
<evidence type="ECO:0000313" key="2">
    <source>
        <dbReference type="Proteomes" id="UP000199072"/>
    </source>
</evidence>
<name>A0A1G6XB91_9SPHI</name>
<reference evidence="1 2" key="1">
    <citation type="submission" date="2016-10" db="EMBL/GenBank/DDBJ databases">
        <authorList>
            <person name="de Groot N.N."/>
        </authorList>
    </citation>
    <scope>NUCLEOTIDE SEQUENCE [LARGE SCALE GENOMIC DNA]</scope>
    <source>
        <strain evidence="1 2">47C3B</strain>
    </source>
</reference>
<accession>A0A1G6XB91</accession>
<proteinExistence type="predicted"/>
<dbReference type="AlphaFoldDB" id="A0A1G6XB91"/>
<dbReference type="Proteomes" id="UP000199072">
    <property type="component" value="Unassembled WGS sequence"/>
</dbReference>